<protein>
    <submittedName>
        <fullName evidence="2">Methanogenic corrinoid protein MtbC1</fullName>
    </submittedName>
</protein>
<dbReference type="CDD" id="cd02065">
    <property type="entry name" value="B12-binding_like"/>
    <property type="match status" value="1"/>
</dbReference>
<dbReference type="InterPro" id="IPR006158">
    <property type="entry name" value="Cobalamin-bd"/>
</dbReference>
<dbReference type="PROSITE" id="PS51332">
    <property type="entry name" value="B12_BINDING"/>
    <property type="match status" value="1"/>
</dbReference>
<organism evidence="2 3">
    <name type="scientific">Alkalicoccus daliensis</name>
    <dbReference type="NCBI Taxonomy" id="745820"/>
    <lineage>
        <taxon>Bacteria</taxon>
        <taxon>Bacillati</taxon>
        <taxon>Bacillota</taxon>
        <taxon>Bacilli</taxon>
        <taxon>Bacillales</taxon>
        <taxon>Bacillaceae</taxon>
        <taxon>Alkalicoccus</taxon>
    </lineage>
</organism>
<proteinExistence type="predicted"/>
<sequence>MDISMPVFEQALLDGDHGRALAIVKKWRLDASRFQVFRDLLTPAMYSIGLKWQQGDITVAEEHLATGVCDFILNQSEYELLSNSKSIDATPKAFFFSVKNEQHYLGLKMVSILFRERNWNVKFLQSDLPVVKVMEEVDRWRPGVIGLSFSLSYRAEELGDYLKALDERKDQMEVLVGGRLIHKYDFSSIGSLKTTFIKNLDDLHYWFTNQERAGRDNKDGTTTTSSII</sequence>
<dbReference type="GO" id="GO:0046872">
    <property type="term" value="F:metal ion binding"/>
    <property type="evidence" value="ECO:0007669"/>
    <property type="project" value="InterPro"/>
</dbReference>
<evidence type="ECO:0000313" key="2">
    <source>
        <dbReference type="EMBL" id="SDN32128.1"/>
    </source>
</evidence>
<dbReference type="Pfam" id="PF02310">
    <property type="entry name" value="B12-binding"/>
    <property type="match status" value="1"/>
</dbReference>
<feature type="domain" description="B12-binding" evidence="1">
    <location>
        <begin position="90"/>
        <end position="178"/>
    </location>
</feature>
<dbReference type="EMBL" id="FNIL01000001">
    <property type="protein sequence ID" value="SDN32128.1"/>
    <property type="molecule type" value="Genomic_DNA"/>
</dbReference>
<dbReference type="STRING" id="745820.SAMN04488053_101461"/>
<dbReference type="RefSeq" id="WP_090840177.1">
    <property type="nucleotide sequence ID" value="NZ_FNIL01000001.1"/>
</dbReference>
<dbReference type="Pfam" id="PF02607">
    <property type="entry name" value="B12-binding_2"/>
    <property type="match status" value="1"/>
</dbReference>
<reference evidence="3" key="1">
    <citation type="submission" date="2016-10" db="EMBL/GenBank/DDBJ databases">
        <authorList>
            <person name="Varghese N."/>
            <person name="Submissions S."/>
        </authorList>
    </citation>
    <scope>NUCLEOTIDE SEQUENCE [LARGE SCALE GENOMIC DNA]</scope>
    <source>
        <strain evidence="3">CGMCC 1.10369</strain>
    </source>
</reference>
<keyword evidence="3" id="KW-1185">Reference proteome</keyword>
<dbReference type="OrthoDB" id="5756833at2"/>
<dbReference type="InterPro" id="IPR036594">
    <property type="entry name" value="Meth_synthase_dom"/>
</dbReference>
<gene>
    <name evidence="2" type="ORF">SAMN04488053_101461</name>
</gene>
<dbReference type="Gene3D" id="3.40.50.280">
    <property type="entry name" value="Cobalamin-binding domain"/>
    <property type="match status" value="1"/>
</dbReference>
<dbReference type="AlphaFoldDB" id="A0A1H0AET5"/>
<name>A0A1H0AET5_9BACI</name>
<dbReference type="InterPro" id="IPR036724">
    <property type="entry name" value="Cobalamin-bd_sf"/>
</dbReference>
<evidence type="ECO:0000259" key="1">
    <source>
        <dbReference type="PROSITE" id="PS51332"/>
    </source>
</evidence>
<dbReference type="GO" id="GO:0031419">
    <property type="term" value="F:cobalamin binding"/>
    <property type="evidence" value="ECO:0007669"/>
    <property type="project" value="InterPro"/>
</dbReference>
<dbReference type="Proteomes" id="UP000198778">
    <property type="component" value="Unassembled WGS sequence"/>
</dbReference>
<evidence type="ECO:0000313" key="3">
    <source>
        <dbReference type="Proteomes" id="UP000198778"/>
    </source>
</evidence>
<dbReference type="Gene3D" id="1.10.1240.10">
    <property type="entry name" value="Methionine synthase domain"/>
    <property type="match status" value="1"/>
</dbReference>
<dbReference type="SUPFAM" id="SSF52242">
    <property type="entry name" value="Cobalamin (vitamin B12)-binding domain"/>
    <property type="match status" value="1"/>
</dbReference>
<dbReference type="InterPro" id="IPR003759">
    <property type="entry name" value="Cbl-bd_cap"/>
</dbReference>
<accession>A0A1H0AET5</accession>